<evidence type="ECO:0000313" key="3">
    <source>
        <dbReference type="Proteomes" id="UP000177010"/>
    </source>
</evidence>
<protein>
    <submittedName>
        <fullName evidence="2">Double zinc ribbon</fullName>
    </submittedName>
</protein>
<dbReference type="AlphaFoldDB" id="A0A1E7XBN8"/>
<proteinExistence type="predicted"/>
<dbReference type="Proteomes" id="UP000177010">
    <property type="component" value="Unassembled WGS sequence"/>
</dbReference>
<dbReference type="RefSeq" id="WP_070368141.1">
    <property type="nucleotide sequence ID" value="NZ_JAZHVW010000011.1"/>
</dbReference>
<dbReference type="STRING" id="481719.LASUN_17730"/>
<gene>
    <name evidence="2" type="ORF">LASUN_17730</name>
</gene>
<dbReference type="InterPro" id="IPR059113">
    <property type="entry name" value="Znf_ribbon"/>
</dbReference>
<reference evidence="2 3" key="1">
    <citation type="submission" date="2016-09" db="EMBL/GenBank/DDBJ databases">
        <title>Genome Sequence of Lactobacillus sunkii Strain CG01.</title>
        <authorList>
            <person name="Poehlein A."/>
            <person name="Gabris C."/>
            <person name="Bengelsdorf F.R."/>
            <person name="Duerre P."/>
            <person name="Daniel R."/>
        </authorList>
    </citation>
    <scope>NUCLEOTIDE SEQUENCE [LARGE SCALE GENOMIC DNA]</scope>
    <source>
        <strain evidence="2 3">CG_D</strain>
    </source>
</reference>
<sequence>MAEQKFSFCPYCGAKLKPDDVVCPNCGKKLPIDDEQSQSTNSWWSGLSKLFGNPYKEGMSRYQAGKKAKGNKVKK</sequence>
<dbReference type="EMBL" id="MIQE01000019">
    <property type="protein sequence ID" value="OFA10545.1"/>
    <property type="molecule type" value="Genomic_DNA"/>
</dbReference>
<comment type="caution">
    <text evidence="2">The sequence shown here is derived from an EMBL/GenBank/DDBJ whole genome shotgun (WGS) entry which is preliminary data.</text>
</comment>
<organism evidence="2 3">
    <name type="scientific">Lentilactobacillus sunkii</name>
    <dbReference type="NCBI Taxonomy" id="481719"/>
    <lineage>
        <taxon>Bacteria</taxon>
        <taxon>Bacillati</taxon>
        <taxon>Bacillota</taxon>
        <taxon>Bacilli</taxon>
        <taxon>Lactobacillales</taxon>
        <taxon>Lactobacillaceae</taxon>
        <taxon>Lentilactobacillus</taxon>
    </lineage>
</organism>
<evidence type="ECO:0000313" key="2">
    <source>
        <dbReference type="EMBL" id="OFA10545.1"/>
    </source>
</evidence>
<name>A0A1E7XBN8_9LACO</name>
<dbReference type="Pfam" id="PF13248">
    <property type="entry name" value="Zn_ribbon_3"/>
    <property type="match status" value="1"/>
</dbReference>
<feature type="domain" description="Putative zinc-ribbon" evidence="1">
    <location>
        <begin position="9"/>
        <end position="30"/>
    </location>
</feature>
<accession>A0A1E7XBN8</accession>
<evidence type="ECO:0000259" key="1">
    <source>
        <dbReference type="Pfam" id="PF13248"/>
    </source>
</evidence>